<evidence type="ECO:0000259" key="1">
    <source>
        <dbReference type="Pfam" id="PF01636"/>
    </source>
</evidence>
<dbReference type="Proteomes" id="UP001149165">
    <property type="component" value="Unassembled WGS sequence"/>
</dbReference>
<dbReference type="InterPro" id="IPR011009">
    <property type="entry name" value="Kinase-like_dom_sf"/>
</dbReference>
<dbReference type="InterPro" id="IPR002575">
    <property type="entry name" value="Aminoglycoside_PTrfase"/>
</dbReference>
<reference evidence="2" key="1">
    <citation type="submission" date="2022-11" db="EMBL/GenBank/DDBJ databases">
        <authorList>
            <person name="Petersen C."/>
        </authorList>
    </citation>
    <scope>NUCLEOTIDE SEQUENCE</scope>
    <source>
        <strain evidence="2">IBT 30069</strain>
    </source>
</reference>
<gene>
    <name evidence="2" type="ORF">N7456_002558</name>
</gene>
<evidence type="ECO:0000313" key="2">
    <source>
        <dbReference type="EMBL" id="KAJ5114024.1"/>
    </source>
</evidence>
<organism evidence="2 3">
    <name type="scientific">Penicillium angulare</name>
    <dbReference type="NCBI Taxonomy" id="116970"/>
    <lineage>
        <taxon>Eukaryota</taxon>
        <taxon>Fungi</taxon>
        <taxon>Dikarya</taxon>
        <taxon>Ascomycota</taxon>
        <taxon>Pezizomycotina</taxon>
        <taxon>Eurotiomycetes</taxon>
        <taxon>Eurotiomycetidae</taxon>
        <taxon>Eurotiales</taxon>
        <taxon>Aspergillaceae</taxon>
        <taxon>Penicillium</taxon>
    </lineage>
</organism>
<name>A0A9W9G8B6_9EURO</name>
<dbReference type="SUPFAM" id="SSF56112">
    <property type="entry name" value="Protein kinase-like (PK-like)"/>
    <property type="match status" value="1"/>
</dbReference>
<keyword evidence="3" id="KW-1185">Reference proteome</keyword>
<dbReference type="EMBL" id="JAPQKH010000002">
    <property type="protein sequence ID" value="KAJ5114024.1"/>
    <property type="molecule type" value="Genomic_DNA"/>
</dbReference>
<evidence type="ECO:0000313" key="3">
    <source>
        <dbReference type="Proteomes" id="UP001149165"/>
    </source>
</evidence>
<proteinExistence type="predicted"/>
<feature type="domain" description="Aminoglycoside phosphotransferase" evidence="1">
    <location>
        <begin position="175"/>
        <end position="243"/>
    </location>
</feature>
<dbReference type="Pfam" id="PF01636">
    <property type="entry name" value="APH"/>
    <property type="match status" value="1"/>
</dbReference>
<reference evidence="2" key="2">
    <citation type="journal article" date="2023" name="IMA Fungus">
        <title>Comparative genomic study of the Penicillium genus elucidates a diverse pangenome and 15 lateral gene transfer events.</title>
        <authorList>
            <person name="Petersen C."/>
            <person name="Sorensen T."/>
            <person name="Nielsen M.R."/>
            <person name="Sondergaard T.E."/>
            <person name="Sorensen J.L."/>
            <person name="Fitzpatrick D.A."/>
            <person name="Frisvad J.C."/>
            <person name="Nielsen K.L."/>
        </authorList>
    </citation>
    <scope>NUCLEOTIDE SEQUENCE</scope>
    <source>
        <strain evidence="2">IBT 30069</strain>
    </source>
</reference>
<dbReference type="OrthoDB" id="5598852at2759"/>
<dbReference type="AlphaFoldDB" id="A0A9W9G8B6"/>
<accession>A0A9W9G8B6</accession>
<sequence>MDITKYMVDEASIQALSEYQIAKFFESNKPIVQENCHEALGIAVGEPVRPTRAQGMTSYTVIAGASGKKVFQFCAPSAALDMKIMALAKDTYGKFVPTCEERGNMGHLLVYEMSRVWGVPLSIAQREICSINNLQLLNKTVQDLAKFFAMSWTKPTNNTPWMDTATTYTTLSQQLQALAKTLPRHLHTKLNEALDWLPVLFTPTYPQVLNHADLWEMNIHVDSRTGNIDGIVDWRYAYIGPFGLSLWGLETLIGALGSDGWHFHAHHLELRELFWDTLYAAANISTPFEKKAVNTGRVVGIFLAYGLIKGVPVKAGDLSLLILEKVLSLD</sequence>
<comment type="caution">
    <text evidence="2">The sequence shown here is derived from an EMBL/GenBank/DDBJ whole genome shotgun (WGS) entry which is preliminary data.</text>
</comment>
<dbReference type="Gene3D" id="3.90.1200.10">
    <property type="match status" value="1"/>
</dbReference>
<protein>
    <recommendedName>
        <fullName evidence="1">Aminoglycoside phosphotransferase domain-containing protein</fullName>
    </recommendedName>
</protein>